<evidence type="ECO:0000256" key="1">
    <source>
        <dbReference type="ARBA" id="ARBA00010996"/>
    </source>
</evidence>
<feature type="binding site" evidence="3">
    <location>
        <position position="172"/>
    </location>
    <ligand>
        <name>Cu cation</name>
        <dbReference type="ChEBI" id="CHEBI:23378"/>
    </ligand>
</feature>
<dbReference type="CDD" id="cd02968">
    <property type="entry name" value="SCO"/>
    <property type="match status" value="1"/>
</dbReference>
<protein>
    <submittedName>
        <fullName evidence="6">SCO family protein</fullName>
    </submittedName>
</protein>
<dbReference type="PANTHER" id="PTHR12151">
    <property type="entry name" value="ELECTRON TRANSPORT PROTIN SCO1/SENC FAMILY MEMBER"/>
    <property type="match status" value="1"/>
</dbReference>
<evidence type="ECO:0000313" key="6">
    <source>
        <dbReference type="EMBL" id="MRH42552.1"/>
    </source>
</evidence>
<organism evidence="6 7">
    <name type="scientific">Aquibacillus halophilus</name>
    <dbReference type="NCBI Taxonomy" id="930132"/>
    <lineage>
        <taxon>Bacteria</taxon>
        <taxon>Bacillati</taxon>
        <taxon>Bacillota</taxon>
        <taxon>Bacilli</taxon>
        <taxon>Bacillales</taxon>
        <taxon>Bacillaceae</taxon>
        <taxon>Aquibacillus</taxon>
    </lineage>
</organism>
<evidence type="ECO:0000256" key="2">
    <source>
        <dbReference type="ARBA" id="ARBA00023008"/>
    </source>
</evidence>
<keyword evidence="3" id="KW-0479">Metal-binding</keyword>
<sequence>MTKNRRTMISVTLILLFGFVLFYQGTDGFRAFTQESARTYELLKNKPEFPSVTLQDSNNRTYTFEEFSEGKYVFITFMYTNCGTVCPQLEKNMSEVYDLIPSEYIGEDIVFLSISFDPTRDDPETLTKYRSYFGSDGETWRMARINNQEEQDKLLERLGVVVIPDGQGNFQHNSAFYLIGQQGHLLEMMDYTKIIKASDTVISYLNNKVED</sequence>
<dbReference type="EMBL" id="WJNG01000005">
    <property type="protein sequence ID" value="MRH42552.1"/>
    <property type="molecule type" value="Genomic_DNA"/>
</dbReference>
<gene>
    <name evidence="6" type="ORF">GH741_07630</name>
</gene>
<dbReference type="InterPro" id="IPR036249">
    <property type="entry name" value="Thioredoxin-like_sf"/>
</dbReference>
<name>A0A6A8DMS5_9BACI</name>
<reference evidence="6" key="1">
    <citation type="submission" date="2019-11" db="EMBL/GenBank/DDBJ databases">
        <authorList>
            <person name="Li J."/>
        </authorList>
    </citation>
    <scope>NUCLEOTIDE SEQUENCE</scope>
    <source>
        <strain evidence="6">B6B</strain>
    </source>
</reference>
<dbReference type="AlphaFoldDB" id="A0A6A8DMS5"/>
<feature type="domain" description="Thioredoxin" evidence="5">
    <location>
        <begin position="43"/>
        <end position="210"/>
    </location>
</feature>
<accession>A0A6A8DMS5</accession>
<feature type="binding site" evidence="3">
    <location>
        <position position="82"/>
    </location>
    <ligand>
        <name>Cu cation</name>
        <dbReference type="ChEBI" id="CHEBI:23378"/>
    </ligand>
</feature>
<dbReference type="RefSeq" id="WP_153736190.1">
    <property type="nucleotide sequence ID" value="NZ_WJNG01000005.1"/>
</dbReference>
<dbReference type="PANTHER" id="PTHR12151:SF25">
    <property type="entry name" value="LINALOOL DEHYDRATASE_ISOMERASE DOMAIN-CONTAINING PROTEIN"/>
    <property type="match status" value="1"/>
</dbReference>
<evidence type="ECO:0000313" key="7">
    <source>
        <dbReference type="Proteomes" id="UP000799092"/>
    </source>
</evidence>
<evidence type="ECO:0000259" key="5">
    <source>
        <dbReference type="PROSITE" id="PS51352"/>
    </source>
</evidence>
<dbReference type="PROSITE" id="PS51352">
    <property type="entry name" value="THIOREDOXIN_2"/>
    <property type="match status" value="1"/>
</dbReference>
<dbReference type="Proteomes" id="UP000799092">
    <property type="component" value="Unassembled WGS sequence"/>
</dbReference>
<keyword evidence="2 3" id="KW-0186">Copper</keyword>
<keyword evidence="7" id="KW-1185">Reference proteome</keyword>
<comment type="similarity">
    <text evidence="1">Belongs to the SCO1/2 family.</text>
</comment>
<dbReference type="Pfam" id="PF02630">
    <property type="entry name" value="SCO1-SenC"/>
    <property type="match status" value="1"/>
</dbReference>
<dbReference type="Gene3D" id="3.40.30.10">
    <property type="entry name" value="Glutaredoxin"/>
    <property type="match status" value="1"/>
</dbReference>
<feature type="binding site" evidence="3">
    <location>
        <position position="86"/>
    </location>
    <ligand>
        <name>Cu cation</name>
        <dbReference type="ChEBI" id="CHEBI:23378"/>
    </ligand>
</feature>
<dbReference type="InterPro" id="IPR003782">
    <property type="entry name" value="SCO1/SenC"/>
</dbReference>
<dbReference type="SUPFAM" id="SSF52833">
    <property type="entry name" value="Thioredoxin-like"/>
    <property type="match status" value="1"/>
</dbReference>
<evidence type="ECO:0000256" key="3">
    <source>
        <dbReference type="PIRSR" id="PIRSR603782-1"/>
    </source>
</evidence>
<proteinExistence type="inferred from homology"/>
<feature type="disulfide bond" description="Redox-active" evidence="4">
    <location>
        <begin position="82"/>
        <end position="86"/>
    </location>
</feature>
<keyword evidence="4" id="KW-1015">Disulfide bond</keyword>
<evidence type="ECO:0000256" key="4">
    <source>
        <dbReference type="PIRSR" id="PIRSR603782-2"/>
    </source>
</evidence>
<dbReference type="OrthoDB" id="8550465at2"/>
<dbReference type="GO" id="GO:0046872">
    <property type="term" value="F:metal ion binding"/>
    <property type="evidence" value="ECO:0007669"/>
    <property type="project" value="UniProtKB-KW"/>
</dbReference>
<comment type="caution">
    <text evidence="6">The sequence shown here is derived from an EMBL/GenBank/DDBJ whole genome shotgun (WGS) entry which is preliminary data.</text>
</comment>
<dbReference type="InterPro" id="IPR013766">
    <property type="entry name" value="Thioredoxin_domain"/>
</dbReference>